<sequence length="353" mass="37094">MALDRKVALTIGLISLGSFMAVPLAVGVVGGLLSGGNSCTAAASVSFTGSNQLTGMSAQEYLNLFSKDDQKKKLQIATQIYAAGMQRTPQETPKAIATAIATGIQESNLTNVETKASDGSDSVGVFQMRPSQGWGTRAEILNVTYAANKWFDTLHKNVKGNLDSLSMITIAIDVENPNLAAYQKRWNWDKTGTELLSQVAAPGATNSCQSTGWQLPLAAGTYRINDIFGMRINPVTLRYKLHDGVDLGAAKNTPIYAVRSGTVTFAGDNGTYGTYVGMDAGNNVTIGYAHMSSIAAGLKKGDTVTAGQVIGYVGSTGVSTGNHLHLLVHLNGKPADPIAFLNSNGVSLEGSKR</sequence>
<dbReference type="PANTHER" id="PTHR21666:SF289">
    <property type="entry name" value="L-ALA--D-GLU ENDOPEPTIDASE"/>
    <property type="match status" value="1"/>
</dbReference>
<comment type="caution">
    <text evidence="3">The sequence shown here is derived from an EMBL/GenBank/DDBJ whole genome shotgun (WGS) entry which is preliminary data.</text>
</comment>
<dbReference type="AlphaFoldDB" id="A0A4V1J7H7"/>
<dbReference type="Gene3D" id="2.70.70.10">
    <property type="entry name" value="Glucose Permease (Domain IIA)"/>
    <property type="match status" value="1"/>
</dbReference>
<protein>
    <submittedName>
        <fullName evidence="3">M23 family metallopeptidase</fullName>
    </submittedName>
</protein>
<evidence type="ECO:0000313" key="4">
    <source>
        <dbReference type="Proteomes" id="UP000289257"/>
    </source>
</evidence>
<dbReference type="EMBL" id="SCKX01000001">
    <property type="protein sequence ID" value="RWZ78727.1"/>
    <property type="molecule type" value="Genomic_DNA"/>
</dbReference>
<evidence type="ECO:0000259" key="2">
    <source>
        <dbReference type="Pfam" id="PF01551"/>
    </source>
</evidence>
<feature type="domain" description="M23ase beta-sheet core" evidence="2">
    <location>
        <begin position="241"/>
        <end position="337"/>
    </location>
</feature>
<dbReference type="CDD" id="cd12797">
    <property type="entry name" value="M23_peptidase"/>
    <property type="match status" value="1"/>
</dbReference>
<organism evidence="3 4">
    <name type="scientific">Candidatus Microsaccharimonas sossegonensis</name>
    <dbReference type="NCBI Taxonomy" id="2506948"/>
    <lineage>
        <taxon>Bacteria</taxon>
        <taxon>Candidatus Saccharimonadota</taxon>
        <taxon>Candidatus Saccharimonadia</taxon>
        <taxon>Candidatus Saccharimonadales</taxon>
        <taxon>Candidatus Saccharimonadaceae</taxon>
        <taxon>Candidatus Microsaccharimonas</taxon>
    </lineage>
</organism>
<dbReference type="Pfam" id="PF01551">
    <property type="entry name" value="Peptidase_M23"/>
    <property type="match status" value="1"/>
</dbReference>
<dbReference type="InterPro" id="IPR016047">
    <property type="entry name" value="M23ase_b-sheet_dom"/>
</dbReference>
<evidence type="ECO:0000313" key="3">
    <source>
        <dbReference type="EMBL" id="RWZ78727.1"/>
    </source>
</evidence>
<dbReference type="SUPFAM" id="SSF51261">
    <property type="entry name" value="Duplicated hybrid motif"/>
    <property type="match status" value="1"/>
</dbReference>
<dbReference type="InterPro" id="IPR011055">
    <property type="entry name" value="Dup_hybrid_motif"/>
</dbReference>
<proteinExistence type="predicted"/>
<dbReference type="PANTHER" id="PTHR21666">
    <property type="entry name" value="PEPTIDASE-RELATED"/>
    <property type="match status" value="1"/>
</dbReference>
<dbReference type="GO" id="GO:0004222">
    <property type="term" value="F:metalloendopeptidase activity"/>
    <property type="evidence" value="ECO:0007669"/>
    <property type="project" value="TreeGrafter"/>
</dbReference>
<gene>
    <name evidence="3" type="ORF">EOT05_03190</name>
</gene>
<dbReference type="Proteomes" id="UP000289257">
    <property type="component" value="Unassembled WGS sequence"/>
</dbReference>
<accession>A0A4V1J7H7</accession>
<reference evidence="3" key="1">
    <citation type="submission" date="2019-01" db="EMBL/GenBank/DDBJ databases">
        <title>Genomic signatures and co-occurrence patterns of the ultra-small Saccharimodia (Patescibacteria phylum) suggest a symbiotic lifestyle.</title>
        <authorList>
            <person name="Lemos L."/>
            <person name="Medeiros J."/>
            <person name="Andreote F."/>
            <person name="Fernandes G."/>
            <person name="Varani A."/>
            <person name="Oliveira G."/>
            <person name="Pylro V."/>
        </authorList>
    </citation>
    <scope>NUCLEOTIDE SEQUENCE [LARGE SCALE GENOMIC DNA]</scope>
    <source>
        <strain evidence="3">AMD02</strain>
    </source>
</reference>
<dbReference type="InterPro" id="IPR050570">
    <property type="entry name" value="Cell_wall_metabolism_enzyme"/>
</dbReference>
<evidence type="ECO:0000256" key="1">
    <source>
        <dbReference type="ARBA" id="ARBA00022729"/>
    </source>
</evidence>
<name>A0A4V1J7H7_9BACT</name>
<keyword evidence="4" id="KW-1185">Reference proteome</keyword>
<keyword evidence="1" id="KW-0732">Signal</keyword>